<dbReference type="AlphaFoldDB" id="A0A9D2MYE9"/>
<proteinExistence type="predicted"/>
<feature type="transmembrane region" description="Helical" evidence="1">
    <location>
        <begin position="463"/>
        <end position="484"/>
    </location>
</feature>
<dbReference type="SUPFAM" id="SSF82866">
    <property type="entry name" value="Multidrug efflux transporter AcrB transmembrane domain"/>
    <property type="match status" value="2"/>
</dbReference>
<comment type="caution">
    <text evidence="2">The sequence shown here is derived from an EMBL/GenBank/DDBJ whole genome shotgun (WGS) entry which is preliminary data.</text>
</comment>
<dbReference type="InterPro" id="IPR001036">
    <property type="entry name" value="Acrflvin-R"/>
</dbReference>
<reference evidence="2" key="1">
    <citation type="journal article" date="2021" name="PeerJ">
        <title>Extensive microbial diversity within the chicken gut microbiome revealed by metagenomics and culture.</title>
        <authorList>
            <person name="Gilroy R."/>
            <person name="Ravi A."/>
            <person name="Getino M."/>
            <person name="Pursley I."/>
            <person name="Horton D.L."/>
            <person name="Alikhan N.F."/>
            <person name="Baker D."/>
            <person name="Gharbi K."/>
            <person name="Hall N."/>
            <person name="Watson M."/>
            <person name="Adriaenssens E.M."/>
            <person name="Foster-Nyarko E."/>
            <person name="Jarju S."/>
            <person name="Secka A."/>
            <person name="Antonio M."/>
            <person name="Oren A."/>
            <person name="Chaudhuri R.R."/>
            <person name="La Ragione R."/>
            <person name="Hildebrand F."/>
            <person name="Pallen M.J."/>
        </authorList>
    </citation>
    <scope>NUCLEOTIDE SEQUENCE</scope>
    <source>
        <strain evidence="2">CHK180-15479</strain>
    </source>
</reference>
<evidence type="ECO:0000313" key="2">
    <source>
        <dbReference type="EMBL" id="HJC04592.1"/>
    </source>
</evidence>
<reference evidence="2" key="2">
    <citation type="submission" date="2021-04" db="EMBL/GenBank/DDBJ databases">
        <authorList>
            <person name="Gilroy R."/>
        </authorList>
    </citation>
    <scope>NUCLEOTIDE SEQUENCE</scope>
    <source>
        <strain evidence="2">CHK180-15479</strain>
    </source>
</reference>
<dbReference type="InterPro" id="IPR027463">
    <property type="entry name" value="AcrB_DN_DC_subdom"/>
</dbReference>
<protein>
    <submittedName>
        <fullName evidence="2">Efflux RND transporter permease subunit</fullName>
    </submittedName>
</protein>
<dbReference type="Proteomes" id="UP000823910">
    <property type="component" value="Unassembled WGS sequence"/>
</dbReference>
<dbReference type="Gene3D" id="3.30.70.1440">
    <property type="entry name" value="Multidrug efflux transporter AcrB pore domain"/>
    <property type="match status" value="1"/>
</dbReference>
<dbReference type="SUPFAM" id="SSF82714">
    <property type="entry name" value="Multidrug efflux transporter AcrB TolC docking domain, DN and DC subdomains"/>
    <property type="match status" value="1"/>
</dbReference>
<dbReference type="EMBL" id="DWWT01000002">
    <property type="protein sequence ID" value="HJC04592.1"/>
    <property type="molecule type" value="Genomic_DNA"/>
</dbReference>
<organism evidence="2 3">
    <name type="scientific">Candidatus Enterocloster excrementipullorum</name>
    <dbReference type="NCBI Taxonomy" id="2838559"/>
    <lineage>
        <taxon>Bacteria</taxon>
        <taxon>Bacillati</taxon>
        <taxon>Bacillota</taxon>
        <taxon>Clostridia</taxon>
        <taxon>Lachnospirales</taxon>
        <taxon>Lachnospiraceae</taxon>
        <taxon>Enterocloster</taxon>
    </lineage>
</organism>
<dbReference type="SUPFAM" id="SSF82693">
    <property type="entry name" value="Multidrug efflux transporter AcrB pore domain, PN1, PN2, PC1 and PC2 subdomains"/>
    <property type="match status" value="1"/>
</dbReference>
<dbReference type="GO" id="GO:0005886">
    <property type="term" value="C:plasma membrane"/>
    <property type="evidence" value="ECO:0007669"/>
    <property type="project" value="TreeGrafter"/>
</dbReference>
<keyword evidence="1" id="KW-0472">Membrane</keyword>
<dbReference type="Gene3D" id="1.20.1640.10">
    <property type="entry name" value="Multidrug efflux transporter AcrB transmembrane domain"/>
    <property type="match status" value="2"/>
</dbReference>
<evidence type="ECO:0000313" key="3">
    <source>
        <dbReference type="Proteomes" id="UP000823910"/>
    </source>
</evidence>
<keyword evidence="1" id="KW-0812">Transmembrane</keyword>
<accession>A0A9D2MYE9</accession>
<dbReference type="Gene3D" id="3.30.70.1430">
    <property type="entry name" value="Multidrug efflux transporter AcrB pore domain"/>
    <property type="match status" value="1"/>
</dbReference>
<dbReference type="PANTHER" id="PTHR32063:SF0">
    <property type="entry name" value="SWARMING MOTILITY PROTEIN SWRC"/>
    <property type="match status" value="1"/>
</dbReference>
<dbReference type="PANTHER" id="PTHR32063">
    <property type="match status" value="1"/>
</dbReference>
<feature type="transmembrane region" description="Helical" evidence="1">
    <location>
        <begin position="435"/>
        <end position="457"/>
    </location>
</feature>
<dbReference type="PRINTS" id="PR00702">
    <property type="entry name" value="ACRIFLAVINRP"/>
</dbReference>
<evidence type="ECO:0000256" key="1">
    <source>
        <dbReference type="SAM" id="Phobius"/>
    </source>
</evidence>
<keyword evidence="1" id="KW-1133">Transmembrane helix</keyword>
<feature type="transmembrane region" description="Helical" evidence="1">
    <location>
        <begin position="511"/>
        <end position="529"/>
    </location>
</feature>
<feature type="transmembrane region" description="Helical" evidence="1">
    <location>
        <begin position="408"/>
        <end position="428"/>
    </location>
</feature>
<name>A0A9D2MYE9_9FIRM</name>
<dbReference type="Pfam" id="PF00873">
    <property type="entry name" value="ACR_tran"/>
    <property type="match status" value="1"/>
</dbReference>
<sequence>MAASGVFSSWDMFLPLAFLEGMTGQMFKPLGFTIVYCLSASYISALTVVPLCYIMYKPKEKESAPLSSPVARLQDAYRVWMRSILPRKKTVMGISVGLLAVSFYLASQLGMELMASDDQGEIRISVDTRPGLITENVDTVLKEIEAVIAEDPNLDSYMTSYGGGMGSSSATISAYLKDDRDMETADVAELWQQQLAEIKNCDIDVEASSSMSMMSSFGQSYEVILKGADYDEVKEISETIVNELKERDDVTKVHSDLENSAPVVEVQVDALKAQAEGLTAADIGGAVSEMIGGVEATEIDVDGESITVNVEYADDEYDTMDKVENAVLSTPDGGSVALTDVADVHFVDSPADISREDKQYVVTITAEYTELATQDTQTEIRREVVEPNLTSTVTIGVNSRDQSMNEEFAALFSAIGTAVFLVFVVMAAQFESPKYSLMVMTTIPFSLIGSFGLLWLADSKISMYSLIGFVMLIGTVVNSGILYVDTVNLYRGEMDLDTALIEAGATRMKPIFMTTSTTILSMIPMAFAWGNSGATTQGLALVNIGGLTASTILALLMLPVYYKLMSVKSDEEKLERRRKRREEGGLLAGLVRKAGKLKDKWSGRSAKK</sequence>
<feature type="transmembrane region" description="Helical" evidence="1">
    <location>
        <begin position="541"/>
        <end position="562"/>
    </location>
</feature>
<gene>
    <name evidence="2" type="ORF">H9704_00255</name>
</gene>
<dbReference type="GO" id="GO:0042910">
    <property type="term" value="F:xenobiotic transmembrane transporter activity"/>
    <property type="evidence" value="ECO:0007669"/>
    <property type="project" value="TreeGrafter"/>
</dbReference>
<feature type="transmembrane region" description="Helical" evidence="1">
    <location>
        <begin position="30"/>
        <end position="56"/>
    </location>
</feature>
<dbReference type="Gene3D" id="3.30.2090.10">
    <property type="entry name" value="Multidrug efflux transporter AcrB TolC docking domain, DN and DC subdomains"/>
    <property type="match status" value="1"/>
</dbReference>